<comment type="caution">
    <text evidence="1">The sequence shown here is derived from an EMBL/GenBank/DDBJ whole genome shotgun (WGS) entry which is preliminary data.</text>
</comment>
<sequence length="108" mass="12070">MHYMGSIYRFYARCQVKGKSAENPPTESGSAFQLAQLADERISRMITDFVSLGSVAASMFVTGESEKGGTKNPFEFEELDHVYLCFIFSMFSFWGGFKAKVCALGEFC</sequence>
<evidence type="ECO:0000313" key="2">
    <source>
        <dbReference type="Proteomes" id="UP001359559"/>
    </source>
</evidence>
<dbReference type="Proteomes" id="UP001359559">
    <property type="component" value="Unassembled WGS sequence"/>
</dbReference>
<keyword evidence="2" id="KW-1185">Reference proteome</keyword>
<gene>
    <name evidence="1" type="ORF">RJT34_21816</name>
</gene>
<proteinExistence type="predicted"/>
<accession>A0AAN9IV60</accession>
<name>A0AAN9IV60_CLITE</name>
<dbReference type="AlphaFoldDB" id="A0AAN9IV60"/>
<dbReference type="EMBL" id="JAYKXN010000005">
    <property type="protein sequence ID" value="KAK7286661.1"/>
    <property type="molecule type" value="Genomic_DNA"/>
</dbReference>
<reference evidence="1 2" key="1">
    <citation type="submission" date="2024-01" db="EMBL/GenBank/DDBJ databases">
        <title>The genomes of 5 underutilized Papilionoideae crops provide insights into root nodulation and disease resistance.</title>
        <authorList>
            <person name="Yuan L."/>
        </authorList>
    </citation>
    <scope>NUCLEOTIDE SEQUENCE [LARGE SCALE GENOMIC DNA]</scope>
    <source>
        <strain evidence="1">LY-2023</strain>
        <tissue evidence="1">Leaf</tissue>
    </source>
</reference>
<organism evidence="1 2">
    <name type="scientific">Clitoria ternatea</name>
    <name type="common">Butterfly pea</name>
    <dbReference type="NCBI Taxonomy" id="43366"/>
    <lineage>
        <taxon>Eukaryota</taxon>
        <taxon>Viridiplantae</taxon>
        <taxon>Streptophyta</taxon>
        <taxon>Embryophyta</taxon>
        <taxon>Tracheophyta</taxon>
        <taxon>Spermatophyta</taxon>
        <taxon>Magnoliopsida</taxon>
        <taxon>eudicotyledons</taxon>
        <taxon>Gunneridae</taxon>
        <taxon>Pentapetalae</taxon>
        <taxon>rosids</taxon>
        <taxon>fabids</taxon>
        <taxon>Fabales</taxon>
        <taxon>Fabaceae</taxon>
        <taxon>Papilionoideae</taxon>
        <taxon>50 kb inversion clade</taxon>
        <taxon>NPAAA clade</taxon>
        <taxon>indigoferoid/millettioid clade</taxon>
        <taxon>Phaseoleae</taxon>
        <taxon>Clitoria</taxon>
    </lineage>
</organism>
<protein>
    <submittedName>
        <fullName evidence="1">Uncharacterized protein</fullName>
    </submittedName>
</protein>
<evidence type="ECO:0000313" key="1">
    <source>
        <dbReference type="EMBL" id="KAK7286661.1"/>
    </source>
</evidence>